<evidence type="ECO:0000313" key="3">
    <source>
        <dbReference type="EMBL" id="CAD7085008.1"/>
    </source>
</evidence>
<accession>A0A7R8UQ86</accession>
<dbReference type="InterPro" id="IPR009003">
    <property type="entry name" value="Peptidase_S1_PA"/>
</dbReference>
<dbReference type="InterPro" id="IPR001940">
    <property type="entry name" value="Peptidase_S1C"/>
</dbReference>
<evidence type="ECO:0000256" key="2">
    <source>
        <dbReference type="ARBA" id="ARBA00022825"/>
    </source>
</evidence>
<dbReference type="AlphaFoldDB" id="A0A7R8UQ86"/>
<evidence type="ECO:0000313" key="4">
    <source>
        <dbReference type="Proteomes" id="UP000594454"/>
    </source>
</evidence>
<gene>
    <name evidence="3" type="ORF">HERILL_LOCUS7876</name>
</gene>
<dbReference type="GO" id="GO:0004252">
    <property type="term" value="F:serine-type endopeptidase activity"/>
    <property type="evidence" value="ECO:0007669"/>
    <property type="project" value="InterPro"/>
</dbReference>
<dbReference type="Pfam" id="PF13365">
    <property type="entry name" value="Trypsin_2"/>
    <property type="match status" value="1"/>
</dbReference>
<keyword evidence="2" id="KW-0645">Protease</keyword>
<dbReference type="OrthoDB" id="4217619at2759"/>
<dbReference type="Proteomes" id="UP000594454">
    <property type="component" value="Chromosome 3"/>
</dbReference>
<name>A0A7R8UQ86_HERIL</name>
<keyword evidence="4" id="KW-1185">Reference proteome</keyword>
<organism evidence="3 4">
    <name type="scientific">Hermetia illucens</name>
    <name type="common">Black soldier fly</name>
    <dbReference type="NCBI Taxonomy" id="343691"/>
    <lineage>
        <taxon>Eukaryota</taxon>
        <taxon>Metazoa</taxon>
        <taxon>Ecdysozoa</taxon>
        <taxon>Arthropoda</taxon>
        <taxon>Hexapoda</taxon>
        <taxon>Insecta</taxon>
        <taxon>Pterygota</taxon>
        <taxon>Neoptera</taxon>
        <taxon>Endopterygota</taxon>
        <taxon>Diptera</taxon>
        <taxon>Brachycera</taxon>
        <taxon>Stratiomyomorpha</taxon>
        <taxon>Stratiomyidae</taxon>
        <taxon>Hermetiinae</taxon>
        <taxon>Hermetia</taxon>
    </lineage>
</organism>
<dbReference type="SUPFAM" id="SSF50494">
    <property type="entry name" value="Trypsin-like serine proteases"/>
    <property type="match status" value="1"/>
</dbReference>
<dbReference type="EMBL" id="LR899011">
    <property type="protein sequence ID" value="CAD7085008.1"/>
    <property type="molecule type" value="Genomic_DNA"/>
</dbReference>
<protein>
    <recommendedName>
        <fullName evidence="5">Serine protease</fullName>
    </recommendedName>
</protein>
<dbReference type="PANTHER" id="PTHR22939:SF129">
    <property type="entry name" value="SERINE PROTEASE HTRA2, MITOCHONDRIAL"/>
    <property type="match status" value="1"/>
</dbReference>
<dbReference type="Gene3D" id="2.40.10.120">
    <property type="match status" value="1"/>
</dbReference>
<evidence type="ECO:0000256" key="1">
    <source>
        <dbReference type="ARBA" id="ARBA00010541"/>
    </source>
</evidence>
<sequence length="360" mass="39750">MALSALLIRNSQFPWVLHSNTGYIFAQNTRTHLKCFKNSKVEFANYGRTLSRIPKILFLMLTGYTIGTFIQAKCSLVNFPIASATTNPLAGRREIFNYIPRIIDKTAPSVVYIELCDRKRHNIFSSKPITLSNGSGVIVEPDGLILTNAQVLMSKTLKPNIEVIVKLADGRSFPGTIEDLDQVRNLATVRIKCKDLPVIRFGSSKSVKSGKWVAAMGSPLTLYNTVTCGIVSAYRKSKELGLTGDPTYYIQTDASINEGNCGGPLLNLKGETIGINCIRVLPGISFAIPVDFVKKFLSDLKARKAKQVAQIPPMIRYMGVTMLTLSRDILLMMKENKMNIANLRNGVIVGRVIPQSPAYM</sequence>
<dbReference type="GO" id="GO:0012501">
    <property type="term" value="P:programmed cell death"/>
    <property type="evidence" value="ECO:0007669"/>
    <property type="project" value="TreeGrafter"/>
</dbReference>
<proteinExistence type="inferred from homology"/>
<dbReference type="GO" id="GO:0006508">
    <property type="term" value="P:proteolysis"/>
    <property type="evidence" value="ECO:0007669"/>
    <property type="project" value="InterPro"/>
</dbReference>
<dbReference type="InParanoid" id="A0A7R8UQ86"/>
<comment type="similarity">
    <text evidence="1">Belongs to the peptidase S1C family.</text>
</comment>
<dbReference type="GO" id="GO:0043065">
    <property type="term" value="P:positive regulation of apoptotic process"/>
    <property type="evidence" value="ECO:0007669"/>
    <property type="project" value="TreeGrafter"/>
</dbReference>
<keyword evidence="2" id="KW-0720">Serine protease</keyword>
<reference evidence="3 4" key="1">
    <citation type="submission" date="2020-11" db="EMBL/GenBank/DDBJ databases">
        <authorList>
            <person name="Wallbank WR R."/>
            <person name="Pardo Diaz C."/>
            <person name="Kozak K."/>
            <person name="Martin S."/>
            <person name="Jiggins C."/>
            <person name="Moest M."/>
            <person name="Warren A I."/>
            <person name="Generalovic N T."/>
            <person name="Byers J.R.P. K."/>
            <person name="Montejo-Kovacevich G."/>
            <person name="Yen C E."/>
        </authorList>
    </citation>
    <scope>NUCLEOTIDE SEQUENCE [LARGE SCALE GENOMIC DNA]</scope>
</reference>
<dbReference type="PANTHER" id="PTHR22939">
    <property type="entry name" value="SERINE PROTEASE FAMILY S1C HTRA-RELATED"/>
    <property type="match status" value="1"/>
</dbReference>
<dbReference type="PRINTS" id="PR00834">
    <property type="entry name" value="PROTEASES2C"/>
</dbReference>
<evidence type="ECO:0008006" key="5">
    <source>
        <dbReference type="Google" id="ProtNLM"/>
    </source>
</evidence>
<keyword evidence="2" id="KW-0378">Hydrolase</keyword>